<evidence type="ECO:0000256" key="15">
    <source>
        <dbReference type="ARBA" id="ARBA00023063"/>
    </source>
</evidence>
<evidence type="ECO:0000256" key="13">
    <source>
        <dbReference type="ARBA" id="ARBA00023004"/>
    </source>
</evidence>
<comment type="cofactor">
    <cofactor evidence="2">
        <name>[4Fe-4S] cluster</name>
        <dbReference type="ChEBI" id="CHEBI:49883"/>
    </cofactor>
</comment>
<keyword evidence="13" id="KW-0408">Iron</keyword>
<comment type="caution">
    <text evidence="18">The sequence shown here is derived from an EMBL/GenBank/DDBJ whole genome shotgun (WGS) entry which is preliminary data.</text>
</comment>
<feature type="region of interest" description="Disordered" evidence="16">
    <location>
        <begin position="760"/>
        <end position="781"/>
    </location>
</feature>
<dbReference type="InterPro" id="IPR006067">
    <property type="entry name" value="NO2/SO3_Rdtase_4Fe4S_dom"/>
</dbReference>
<dbReference type="InterPro" id="IPR012744">
    <property type="entry name" value="Nitri_red_NirB"/>
</dbReference>
<dbReference type="Pfam" id="PF00355">
    <property type="entry name" value="Rieske"/>
    <property type="match status" value="1"/>
</dbReference>
<proteinExistence type="inferred from homology"/>
<keyword evidence="8" id="KW-0285">Flavoprotein</keyword>
<evidence type="ECO:0000256" key="14">
    <source>
        <dbReference type="ARBA" id="ARBA00023014"/>
    </source>
</evidence>
<name>A0ABP0BPU1_9PEZI</name>
<evidence type="ECO:0000256" key="1">
    <source>
        <dbReference type="ARBA" id="ARBA00001929"/>
    </source>
</evidence>
<dbReference type="Gene3D" id="3.30.413.10">
    <property type="entry name" value="Sulfite Reductase Hemoprotein, domain 1"/>
    <property type="match status" value="1"/>
</dbReference>
<evidence type="ECO:0000256" key="12">
    <source>
        <dbReference type="ARBA" id="ARBA00023002"/>
    </source>
</evidence>
<evidence type="ECO:0000256" key="5">
    <source>
        <dbReference type="ARBA" id="ARBA00010429"/>
    </source>
</evidence>
<dbReference type="InterPro" id="IPR041854">
    <property type="entry name" value="BFD-like_2Fe2S-bd_dom_sf"/>
</dbReference>
<accession>A0ABP0BPU1</accession>
<keyword evidence="10" id="KW-0479">Metal-binding</keyword>
<evidence type="ECO:0000256" key="7">
    <source>
        <dbReference type="ARBA" id="ARBA00022617"/>
    </source>
</evidence>
<dbReference type="SUPFAM" id="SSF50022">
    <property type="entry name" value="ISP domain"/>
    <property type="match status" value="1"/>
</dbReference>
<protein>
    <recommendedName>
        <fullName evidence="17">Rieske domain-containing protein</fullName>
    </recommendedName>
</protein>
<dbReference type="InterPro" id="IPR036136">
    <property type="entry name" value="Nit/Sulf_reduc_fer-like_dom_sf"/>
</dbReference>
<dbReference type="InterPro" id="IPR005117">
    <property type="entry name" value="NiRdtase/SiRdtase_haem-b_fer"/>
</dbReference>
<dbReference type="PANTHER" id="PTHR43809:SF1">
    <property type="entry name" value="NITRITE REDUCTASE (NADH) LARGE SUBUNIT"/>
    <property type="match status" value="1"/>
</dbReference>
<dbReference type="CDD" id="cd19943">
    <property type="entry name" value="NirB_Fer2_BFD-like_1"/>
    <property type="match status" value="1"/>
</dbReference>
<dbReference type="Gene3D" id="2.102.10.10">
    <property type="entry name" value="Rieske [2Fe-2S] iron-sulphur domain"/>
    <property type="match status" value="1"/>
</dbReference>
<evidence type="ECO:0000256" key="16">
    <source>
        <dbReference type="SAM" id="MobiDB-lite"/>
    </source>
</evidence>
<reference evidence="18 19" key="1">
    <citation type="submission" date="2024-01" db="EMBL/GenBank/DDBJ databases">
        <authorList>
            <person name="Allen C."/>
            <person name="Tagirdzhanova G."/>
        </authorList>
    </citation>
    <scope>NUCLEOTIDE SEQUENCE [LARGE SCALE GENOMIC DNA]</scope>
</reference>
<dbReference type="InterPro" id="IPR006066">
    <property type="entry name" value="NO2/SO3_Rdtase_FeS/sirohaem_BS"/>
</dbReference>
<dbReference type="InterPro" id="IPR017941">
    <property type="entry name" value="Rieske_2Fe-2S"/>
</dbReference>
<dbReference type="EMBL" id="CAWUHD010000041">
    <property type="protein sequence ID" value="CAK7221629.1"/>
    <property type="molecule type" value="Genomic_DNA"/>
</dbReference>
<dbReference type="PROSITE" id="PS51296">
    <property type="entry name" value="RIESKE"/>
    <property type="match status" value="1"/>
</dbReference>
<keyword evidence="6" id="KW-0004">4Fe-4S</keyword>
<dbReference type="PANTHER" id="PTHR43809">
    <property type="entry name" value="NITRITE REDUCTASE (NADH) LARGE SUBUNIT"/>
    <property type="match status" value="1"/>
</dbReference>
<feature type="domain" description="Rieske" evidence="17">
    <location>
        <begin position="602"/>
        <end position="718"/>
    </location>
</feature>
<evidence type="ECO:0000256" key="6">
    <source>
        <dbReference type="ARBA" id="ARBA00022485"/>
    </source>
</evidence>
<evidence type="ECO:0000313" key="19">
    <source>
        <dbReference type="Proteomes" id="UP001642482"/>
    </source>
</evidence>
<dbReference type="Gene3D" id="1.10.10.1100">
    <property type="entry name" value="BFD-like [2Fe-2S]-binding domain"/>
    <property type="match status" value="1"/>
</dbReference>
<dbReference type="Gene3D" id="3.50.50.60">
    <property type="entry name" value="FAD/NAD(P)-binding domain"/>
    <property type="match status" value="1"/>
</dbReference>
<evidence type="ECO:0000256" key="4">
    <source>
        <dbReference type="ARBA" id="ARBA00004909"/>
    </source>
</evidence>
<dbReference type="SUPFAM" id="SSF51905">
    <property type="entry name" value="FAD/NAD(P)-binding domain"/>
    <property type="match status" value="1"/>
</dbReference>
<dbReference type="InterPro" id="IPR007419">
    <property type="entry name" value="BFD-like_2Fe2S-bd_dom"/>
</dbReference>
<evidence type="ECO:0000256" key="3">
    <source>
        <dbReference type="ARBA" id="ARBA00001974"/>
    </source>
</evidence>
<dbReference type="PROSITE" id="PS00365">
    <property type="entry name" value="NIR_SIR"/>
    <property type="match status" value="1"/>
</dbReference>
<keyword evidence="15" id="KW-0534">Nitrate assimilation</keyword>
<dbReference type="Gene3D" id="3.30.390.30">
    <property type="match status" value="1"/>
</dbReference>
<evidence type="ECO:0000256" key="8">
    <source>
        <dbReference type="ARBA" id="ARBA00022630"/>
    </source>
</evidence>
<comment type="pathway">
    <text evidence="4">Nitrogen metabolism.</text>
</comment>
<dbReference type="InterPro" id="IPR045854">
    <property type="entry name" value="NO2/SO3_Rdtase_4Fe4S_sf"/>
</dbReference>
<dbReference type="SUPFAM" id="SSF55124">
    <property type="entry name" value="Nitrite/Sulfite reductase N-terminal domain-like"/>
    <property type="match status" value="1"/>
</dbReference>
<dbReference type="Pfam" id="PF04324">
    <property type="entry name" value="Fer2_BFD"/>
    <property type="match status" value="1"/>
</dbReference>
<evidence type="ECO:0000313" key="18">
    <source>
        <dbReference type="EMBL" id="CAK7221629.1"/>
    </source>
</evidence>
<comment type="cofactor">
    <cofactor evidence="3">
        <name>FAD</name>
        <dbReference type="ChEBI" id="CHEBI:57692"/>
    </cofactor>
</comment>
<dbReference type="Proteomes" id="UP001642482">
    <property type="component" value="Unassembled WGS sequence"/>
</dbReference>
<dbReference type="SUPFAM" id="SSF56014">
    <property type="entry name" value="Nitrite and sulphite reductase 4Fe-4S domain-like"/>
    <property type="match status" value="1"/>
</dbReference>
<dbReference type="InterPro" id="IPR052034">
    <property type="entry name" value="NasD-like"/>
</dbReference>
<dbReference type="NCBIfam" id="TIGR02374">
    <property type="entry name" value="nitri_red_nirB"/>
    <property type="match status" value="1"/>
</dbReference>
<dbReference type="Pfam" id="PF03460">
    <property type="entry name" value="NIR_SIR_ferr"/>
    <property type="match status" value="1"/>
</dbReference>
<evidence type="ECO:0000256" key="10">
    <source>
        <dbReference type="ARBA" id="ARBA00022723"/>
    </source>
</evidence>
<dbReference type="InterPro" id="IPR016156">
    <property type="entry name" value="FAD/NAD-linked_Rdtase_dimer_sf"/>
</dbReference>
<keyword evidence="14" id="KW-0411">Iron-sulfur</keyword>
<sequence>MATSVPDIYAIGDCACWQNQTFGIIAPGIEMADVLSFNLTEGLSGSGQLPRKFDRPDLSTKLKLLGIDVASFGDFFADRDGPKSVPTVEGPTDDPSALSAKALTYKDPFGSVYKKYLFTPDGKYLLGGMMIGDTRDYAKLTQIVRTQKLLDMPPSQFILGARKEGEDDGSDLTDDTQVCSCHNVTKGDVVEAVKAGKCSDLNGLKACTKAGTGCGGCIPLVQSILHRTLTDLGQVVSNHSDLYNIIAVKRLTTFEAVMKDAGTLPGSLGCEVCKPTVASILASLFNEHVVSRRHHDLQDTNDRFMANIQRNGTFSVVPRVPGGEITPKQLMAMGQVADKYGLYCKITGGQRIDMFGARKQDLLAIWRDLVDAGLESGHAYAKALRTVKSCVGSTWCRFGVGDSVGMAIRAEERYKSIRAPHKIKGGVSGCVRECAEAQSKDFGLIATEKGYNIFVGGNGGAKPRHAELLAKDVPPEEVIPLLDRYLIFYIRTADRLQRTARWIESLPGGIAYLKEVIIDDKLGICADMERQMQELVDGYFCEWTEILADPDRQRVFRQFDNTNESVETVDIVVEREQTRPAYWSQASATEDFRGHRWSQLAWEPLIETRHFEADGRSSAQVKRGDTQLAVFRVRGHYYATQQMCPHKRAFVLSDGFVGEQASAETGSNGDNGSKYWVSCPYHKRNFDLNGSTPGKCSSDDSLNVATFMAEARDDGWVYLKLPPVNELDKLLGTSRWKTRKDEAANPFQRLDQKLGKCEIGRKGRKPADRQPPTLKTVSIGW</sequence>
<keyword evidence="9" id="KW-0001">2Fe-2S</keyword>
<comment type="cofactor">
    <cofactor evidence="1">
        <name>siroheme</name>
        <dbReference type="ChEBI" id="CHEBI:60052"/>
    </cofactor>
</comment>
<dbReference type="NCBIfam" id="TIGR02378">
    <property type="entry name" value="nirD_assim_sml"/>
    <property type="match status" value="1"/>
</dbReference>
<comment type="similarity">
    <text evidence="5">Belongs to the nitrite and sulfite reductase 4Fe-4S domain family.</text>
</comment>
<gene>
    <name evidence="18" type="ORF">SEUCBS140593_004630</name>
</gene>
<evidence type="ECO:0000259" key="17">
    <source>
        <dbReference type="PROSITE" id="PS51296"/>
    </source>
</evidence>
<organism evidence="18 19">
    <name type="scientific">Sporothrix eucalyptigena</name>
    <dbReference type="NCBI Taxonomy" id="1812306"/>
    <lineage>
        <taxon>Eukaryota</taxon>
        <taxon>Fungi</taxon>
        <taxon>Dikarya</taxon>
        <taxon>Ascomycota</taxon>
        <taxon>Pezizomycotina</taxon>
        <taxon>Sordariomycetes</taxon>
        <taxon>Sordariomycetidae</taxon>
        <taxon>Ophiostomatales</taxon>
        <taxon>Ophiostomataceae</taxon>
        <taxon>Sporothrix</taxon>
    </lineage>
</organism>
<dbReference type="Pfam" id="PF01077">
    <property type="entry name" value="NIR_SIR"/>
    <property type="match status" value="1"/>
</dbReference>
<dbReference type="InterPro" id="IPR036922">
    <property type="entry name" value="Rieske_2Fe-2S_sf"/>
</dbReference>
<dbReference type="InterPro" id="IPR012748">
    <property type="entry name" value="Rieske-like_NirD"/>
</dbReference>
<evidence type="ECO:0000256" key="11">
    <source>
        <dbReference type="ARBA" id="ARBA00022827"/>
    </source>
</evidence>
<keyword evidence="19" id="KW-1185">Reference proteome</keyword>
<keyword evidence="11" id="KW-0274">FAD</keyword>
<dbReference type="PRINTS" id="PR00397">
    <property type="entry name" value="SIROHAEM"/>
</dbReference>
<evidence type="ECO:0000256" key="2">
    <source>
        <dbReference type="ARBA" id="ARBA00001966"/>
    </source>
</evidence>
<dbReference type="InterPro" id="IPR036188">
    <property type="entry name" value="FAD/NAD-bd_sf"/>
</dbReference>
<keyword evidence="7" id="KW-0349">Heme</keyword>
<keyword evidence="12" id="KW-0560">Oxidoreductase</keyword>
<evidence type="ECO:0000256" key="9">
    <source>
        <dbReference type="ARBA" id="ARBA00022714"/>
    </source>
</evidence>